<name>A0A835M5Z5_9MAGN</name>
<dbReference type="Proteomes" id="UP000631114">
    <property type="component" value="Unassembled WGS sequence"/>
</dbReference>
<protein>
    <submittedName>
        <fullName evidence="1">Uncharacterized protein</fullName>
    </submittedName>
</protein>
<proteinExistence type="predicted"/>
<evidence type="ECO:0000313" key="2">
    <source>
        <dbReference type="Proteomes" id="UP000631114"/>
    </source>
</evidence>
<reference evidence="1 2" key="1">
    <citation type="submission" date="2020-10" db="EMBL/GenBank/DDBJ databases">
        <title>The Coptis chinensis genome and diversification of protoberbering-type alkaloids.</title>
        <authorList>
            <person name="Wang B."/>
            <person name="Shu S."/>
            <person name="Song C."/>
            <person name="Liu Y."/>
        </authorList>
    </citation>
    <scope>NUCLEOTIDE SEQUENCE [LARGE SCALE GENOMIC DNA]</scope>
    <source>
        <strain evidence="1">HL-2020</strain>
        <tissue evidence="1">Leaf</tissue>
    </source>
</reference>
<sequence>MVLLCFLLDLRTLMPPLLKEIKQCLLQLANLYAISKSEIHRKDKIGICYIHRNRVTYSNELKIVYSPRGGDFILRDFHHAVSNIPSDAFLPDSGVSAASIDGGDVALEKLFSEELLYSWGGKDIVKKVIFIGSCILKDVDSVRKILSDAADKCVSVEFVLLEQERGDSNDASRNVQDFLNSISDLENCSLRNYLPDTWILSGLVKRWLQELKDTLEEPLQAAFLFKNDLAGSTDRILCNLFTSAEQIIDSFHPCQTCRCHGLPLDGSGGNKSRRPSSCSITCQELMTSDLIDNAVKVGDHTLLFLPSFQSFPELQQVSAPIIFNVIGRTNLGSLNEGAIIGSSYVVTPLASHEDEATSDESNKSELNTRCFQGLCQALHSLDQGLVCSSTCNMETMRTSSFQCFYILQPSDNGPMLLRRLAGSEEILPFPEFIRSIDYAVPNEILNSIQTSLLKVGFCFPT</sequence>
<keyword evidence="2" id="KW-1185">Reference proteome</keyword>
<dbReference type="PANTHER" id="PTHR38390">
    <property type="entry name" value="OS01G0103900 PROTEIN"/>
    <property type="match status" value="1"/>
</dbReference>
<gene>
    <name evidence="1" type="ORF">IFM89_013117</name>
</gene>
<organism evidence="1 2">
    <name type="scientific">Coptis chinensis</name>
    <dbReference type="NCBI Taxonomy" id="261450"/>
    <lineage>
        <taxon>Eukaryota</taxon>
        <taxon>Viridiplantae</taxon>
        <taxon>Streptophyta</taxon>
        <taxon>Embryophyta</taxon>
        <taxon>Tracheophyta</taxon>
        <taxon>Spermatophyta</taxon>
        <taxon>Magnoliopsida</taxon>
        <taxon>Ranunculales</taxon>
        <taxon>Ranunculaceae</taxon>
        <taxon>Coptidoideae</taxon>
        <taxon>Coptis</taxon>
    </lineage>
</organism>
<evidence type="ECO:0000313" key="1">
    <source>
        <dbReference type="EMBL" id="KAF9620500.1"/>
    </source>
</evidence>
<dbReference type="OrthoDB" id="1906673at2759"/>
<dbReference type="PANTHER" id="PTHR38390:SF2">
    <property type="entry name" value="OS01G0103900 PROTEIN"/>
    <property type="match status" value="1"/>
</dbReference>
<accession>A0A835M5Z5</accession>
<dbReference type="EMBL" id="JADFTS010000002">
    <property type="protein sequence ID" value="KAF9620500.1"/>
    <property type="molecule type" value="Genomic_DNA"/>
</dbReference>
<comment type="caution">
    <text evidence="1">The sequence shown here is derived from an EMBL/GenBank/DDBJ whole genome shotgun (WGS) entry which is preliminary data.</text>
</comment>
<dbReference type="AlphaFoldDB" id="A0A835M5Z5"/>